<name>A0AAW5K9C1_9FIRM</name>
<evidence type="ECO:0000256" key="1">
    <source>
        <dbReference type="ARBA" id="ARBA00023015"/>
    </source>
</evidence>
<feature type="domain" description="HTH tetR-type" evidence="5">
    <location>
        <begin position="15"/>
        <end position="75"/>
    </location>
</feature>
<dbReference type="AlphaFoldDB" id="A0AAW5K9C1"/>
<dbReference type="PRINTS" id="PR00455">
    <property type="entry name" value="HTHTETR"/>
</dbReference>
<evidence type="ECO:0000256" key="2">
    <source>
        <dbReference type="ARBA" id="ARBA00023125"/>
    </source>
</evidence>
<accession>A0AAW5K9C1</accession>
<protein>
    <submittedName>
        <fullName evidence="6">TetR/AcrR family transcriptional regulator</fullName>
    </submittedName>
</protein>
<proteinExistence type="predicted"/>
<dbReference type="PANTHER" id="PTHR30055">
    <property type="entry name" value="HTH-TYPE TRANSCRIPTIONAL REGULATOR RUTR"/>
    <property type="match status" value="1"/>
</dbReference>
<evidence type="ECO:0000313" key="7">
    <source>
        <dbReference type="Proteomes" id="UP001205063"/>
    </source>
</evidence>
<keyword evidence="2 4" id="KW-0238">DNA-binding</keyword>
<dbReference type="GO" id="GO:0003700">
    <property type="term" value="F:DNA-binding transcription factor activity"/>
    <property type="evidence" value="ECO:0007669"/>
    <property type="project" value="TreeGrafter"/>
</dbReference>
<keyword evidence="3" id="KW-0804">Transcription</keyword>
<dbReference type="PROSITE" id="PS50977">
    <property type="entry name" value="HTH_TETR_2"/>
    <property type="match status" value="1"/>
</dbReference>
<dbReference type="GO" id="GO:0000976">
    <property type="term" value="F:transcription cis-regulatory region binding"/>
    <property type="evidence" value="ECO:0007669"/>
    <property type="project" value="TreeGrafter"/>
</dbReference>
<organism evidence="6 7">
    <name type="scientific">Bittarella massiliensis</name>
    <name type="common">ex Durand et al. 2017</name>
    <dbReference type="NCBI Taxonomy" id="1720313"/>
    <lineage>
        <taxon>Bacteria</taxon>
        <taxon>Bacillati</taxon>
        <taxon>Bacillota</taxon>
        <taxon>Clostridia</taxon>
        <taxon>Eubacteriales</taxon>
        <taxon>Oscillospiraceae</taxon>
        <taxon>Bittarella (ex Durand et al. 2017)</taxon>
    </lineage>
</organism>
<evidence type="ECO:0000259" key="5">
    <source>
        <dbReference type="PROSITE" id="PS50977"/>
    </source>
</evidence>
<dbReference type="RefSeq" id="WP_256135546.1">
    <property type="nucleotide sequence ID" value="NZ_JANGAB010000002.1"/>
</dbReference>
<evidence type="ECO:0000313" key="6">
    <source>
        <dbReference type="EMBL" id="MCQ4948773.1"/>
    </source>
</evidence>
<comment type="caution">
    <text evidence="6">The sequence shown here is derived from an EMBL/GenBank/DDBJ whole genome shotgun (WGS) entry which is preliminary data.</text>
</comment>
<dbReference type="InterPro" id="IPR050109">
    <property type="entry name" value="HTH-type_TetR-like_transc_reg"/>
</dbReference>
<reference evidence="6" key="1">
    <citation type="submission" date="2022-06" db="EMBL/GenBank/DDBJ databases">
        <title>Isolation of gut microbiota from human fecal samples.</title>
        <authorList>
            <person name="Pamer E.G."/>
            <person name="Barat B."/>
            <person name="Waligurski E."/>
            <person name="Medina S."/>
            <person name="Paddock L."/>
            <person name="Mostad J."/>
        </authorList>
    </citation>
    <scope>NUCLEOTIDE SEQUENCE</scope>
    <source>
        <strain evidence="6">DFI.7.96</strain>
    </source>
</reference>
<dbReference type="InterPro" id="IPR009057">
    <property type="entry name" value="Homeodomain-like_sf"/>
</dbReference>
<dbReference type="SUPFAM" id="SSF46689">
    <property type="entry name" value="Homeodomain-like"/>
    <property type="match status" value="1"/>
</dbReference>
<gene>
    <name evidence="6" type="ORF">NE646_03680</name>
</gene>
<sequence length="195" mass="21653">MNIVHIGGGEVHPAVTSREAILAVSRESIMKKGWTALNIRSVAAACGISVGSVYNYFGSKSGLVAATVESIWGDIFRLPKQGEGFDGFLSCIRWIYGRIGWGNQTYPGFFALHAMHFLGEEKAEAKQLMAQTWRHMQEHLKAVLEGDRQVRPDAFDETFTRDQFVELVFSMILAALLQESDGQAAALEVIRRAIY</sequence>
<evidence type="ECO:0000256" key="4">
    <source>
        <dbReference type="PROSITE-ProRule" id="PRU00335"/>
    </source>
</evidence>
<feature type="DNA-binding region" description="H-T-H motif" evidence="4">
    <location>
        <begin position="38"/>
        <end position="57"/>
    </location>
</feature>
<dbReference type="PANTHER" id="PTHR30055:SF234">
    <property type="entry name" value="HTH-TYPE TRANSCRIPTIONAL REGULATOR BETI"/>
    <property type="match status" value="1"/>
</dbReference>
<evidence type="ECO:0000256" key="3">
    <source>
        <dbReference type="ARBA" id="ARBA00023163"/>
    </source>
</evidence>
<dbReference type="InterPro" id="IPR001647">
    <property type="entry name" value="HTH_TetR"/>
</dbReference>
<dbReference type="Proteomes" id="UP001205063">
    <property type="component" value="Unassembled WGS sequence"/>
</dbReference>
<dbReference type="Gene3D" id="1.10.357.10">
    <property type="entry name" value="Tetracycline Repressor, domain 2"/>
    <property type="match status" value="1"/>
</dbReference>
<dbReference type="Pfam" id="PF00440">
    <property type="entry name" value="TetR_N"/>
    <property type="match status" value="1"/>
</dbReference>
<dbReference type="EMBL" id="JANGAB010000002">
    <property type="protein sequence ID" value="MCQ4948773.1"/>
    <property type="molecule type" value="Genomic_DNA"/>
</dbReference>
<keyword evidence="1" id="KW-0805">Transcription regulation</keyword>